<dbReference type="InterPro" id="IPR032432">
    <property type="entry name" value="Radical_SAM_C"/>
</dbReference>
<dbReference type="Gene3D" id="3.80.30.20">
    <property type="entry name" value="tm_1862 like domain"/>
    <property type="match status" value="1"/>
</dbReference>
<dbReference type="Pfam" id="PF04055">
    <property type="entry name" value="Radical_SAM"/>
    <property type="match status" value="1"/>
</dbReference>
<comment type="caution">
    <text evidence="8">The sequence shown here is derived from an EMBL/GenBank/DDBJ whole genome shotgun (WGS) entry which is preliminary data.</text>
</comment>
<dbReference type="Proteomes" id="UP000033428">
    <property type="component" value="Unassembled WGS sequence"/>
</dbReference>
<dbReference type="InterPro" id="IPR058240">
    <property type="entry name" value="rSAM_sf"/>
</dbReference>
<gene>
    <name evidence="8" type="ORF">OMAG_001504</name>
</gene>
<accession>A0A0F0CT53</accession>
<dbReference type="GO" id="GO:0003824">
    <property type="term" value="F:catalytic activity"/>
    <property type="evidence" value="ECO:0007669"/>
    <property type="project" value="InterPro"/>
</dbReference>
<dbReference type="GO" id="GO:0002926">
    <property type="term" value="P:tRNA wobble base 5-methoxycarbonylmethyl-2-thiouridinylation"/>
    <property type="evidence" value="ECO:0007669"/>
    <property type="project" value="TreeGrafter"/>
</dbReference>
<dbReference type="AlphaFoldDB" id="A0A0F0CT53"/>
<comment type="cofactor">
    <cofactor evidence="1">
        <name>[4Fe-4S] cluster</name>
        <dbReference type="ChEBI" id="CHEBI:49883"/>
    </cofactor>
</comment>
<keyword evidence="4" id="KW-0479">Metal-binding</keyword>
<evidence type="ECO:0000259" key="7">
    <source>
        <dbReference type="PROSITE" id="PS51918"/>
    </source>
</evidence>
<sequence length="347" mass="39659">MKKYYTIPFFIPHRACPFKCIFCDQKKIIGSPANSAEIYDIALKIPETVEKYLSTMRHGTKTHIEIGFFGGTFTGLNEESQKILLTPAYQFVQSKKIFGIRLSTRPDFIDQNKLKLLKNFGITTIELGIQSMSDSVLRASKRGYTAKDAENASKLIITEGFNLGHQIMLGLPESSFEDEYNTVMSAVKLKALEVRIYPLIVIEGTEIALLWKEKKYLPLTMEEAVSRSTRLLDYLYSNNIKVIRCGLHPSETLLKKENILAGPFHPSFRQKAESKLFGDMLKKISLNENIISVHYNPNDEQSFYGFQKYNHDTINQIKKKNIQILKDRAIPVKRLGYKTQSEIIITA</sequence>
<evidence type="ECO:0000256" key="5">
    <source>
        <dbReference type="ARBA" id="ARBA00023004"/>
    </source>
</evidence>
<dbReference type="EMBL" id="JYNY01000317">
    <property type="protein sequence ID" value="KJJ84630.1"/>
    <property type="molecule type" value="Genomic_DNA"/>
</dbReference>
<dbReference type="SUPFAM" id="SSF102114">
    <property type="entry name" value="Radical SAM enzymes"/>
    <property type="match status" value="1"/>
</dbReference>
<dbReference type="SFLD" id="SFLDG01086">
    <property type="entry name" value="elongater_protein-like"/>
    <property type="match status" value="1"/>
</dbReference>
<name>A0A0F0CT53_9BACT</name>
<protein>
    <submittedName>
        <fullName evidence="8">Oxygen-independent coproporphyrinogen III oxidase</fullName>
    </submittedName>
</protein>
<dbReference type="InterPro" id="IPR006638">
    <property type="entry name" value="Elp3/MiaA/NifB-like_rSAM"/>
</dbReference>
<evidence type="ECO:0000256" key="4">
    <source>
        <dbReference type="ARBA" id="ARBA00022723"/>
    </source>
</evidence>
<keyword evidence="3" id="KW-0949">S-adenosyl-L-methionine</keyword>
<evidence type="ECO:0000256" key="2">
    <source>
        <dbReference type="ARBA" id="ARBA00022485"/>
    </source>
</evidence>
<proteinExistence type="predicted"/>
<dbReference type="PROSITE" id="PS51918">
    <property type="entry name" value="RADICAL_SAM"/>
    <property type="match status" value="1"/>
</dbReference>
<evidence type="ECO:0000256" key="6">
    <source>
        <dbReference type="ARBA" id="ARBA00023014"/>
    </source>
</evidence>
<evidence type="ECO:0000256" key="1">
    <source>
        <dbReference type="ARBA" id="ARBA00001966"/>
    </source>
</evidence>
<dbReference type="GO" id="GO:0046872">
    <property type="term" value="F:metal ion binding"/>
    <property type="evidence" value="ECO:0007669"/>
    <property type="project" value="UniProtKB-KW"/>
</dbReference>
<dbReference type="SFLD" id="SFLDG01082">
    <property type="entry name" value="B12-binding_domain_containing"/>
    <property type="match status" value="1"/>
</dbReference>
<keyword evidence="9" id="KW-1185">Reference proteome</keyword>
<dbReference type="InterPro" id="IPR023404">
    <property type="entry name" value="rSAM_horseshoe"/>
</dbReference>
<dbReference type="InterPro" id="IPR039661">
    <property type="entry name" value="ELP3"/>
</dbReference>
<dbReference type="SFLD" id="SFLDS00029">
    <property type="entry name" value="Radical_SAM"/>
    <property type="match status" value="1"/>
</dbReference>
<dbReference type="PANTHER" id="PTHR11135:SF0">
    <property type="entry name" value="ELONGATOR COMPLEX PROTEIN 3"/>
    <property type="match status" value="1"/>
</dbReference>
<dbReference type="PATRIC" id="fig|1609969.3.peg.1618"/>
<keyword evidence="5" id="KW-0408">Iron</keyword>
<organism evidence="8 9">
    <name type="scientific">Candidatus Omnitrophus magneticus</name>
    <dbReference type="NCBI Taxonomy" id="1609969"/>
    <lineage>
        <taxon>Bacteria</taxon>
        <taxon>Pseudomonadati</taxon>
        <taxon>Candidatus Omnitrophota</taxon>
        <taxon>Candidatus Omnitrophus</taxon>
    </lineage>
</organism>
<dbReference type="Pfam" id="PF16199">
    <property type="entry name" value="Radical_SAM_C"/>
    <property type="match status" value="1"/>
</dbReference>
<reference evidence="8 9" key="1">
    <citation type="submission" date="2015-02" db="EMBL/GenBank/DDBJ databases">
        <title>Single-cell genomics of uncultivated deep-branching MTB reveals a conserved set of magnetosome genes.</title>
        <authorList>
            <person name="Kolinko S."/>
            <person name="Richter M."/>
            <person name="Glockner F.O."/>
            <person name="Brachmann A."/>
            <person name="Schuler D."/>
        </authorList>
    </citation>
    <scope>NUCLEOTIDE SEQUENCE [LARGE SCALE GENOMIC DNA]</scope>
    <source>
        <strain evidence="8">SKK-01</strain>
    </source>
</reference>
<dbReference type="GO" id="GO:0051539">
    <property type="term" value="F:4 iron, 4 sulfur cluster binding"/>
    <property type="evidence" value="ECO:0007669"/>
    <property type="project" value="UniProtKB-KW"/>
</dbReference>
<dbReference type="InterPro" id="IPR007197">
    <property type="entry name" value="rSAM"/>
</dbReference>
<dbReference type="SMART" id="SM00729">
    <property type="entry name" value="Elp3"/>
    <property type="match status" value="1"/>
</dbReference>
<dbReference type="CDD" id="cd01335">
    <property type="entry name" value="Radical_SAM"/>
    <property type="match status" value="1"/>
</dbReference>
<feature type="domain" description="Radical SAM core" evidence="7">
    <location>
        <begin position="2"/>
        <end position="241"/>
    </location>
</feature>
<evidence type="ECO:0000313" key="9">
    <source>
        <dbReference type="Proteomes" id="UP000033428"/>
    </source>
</evidence>
<dbReference type="GO" id="GO:0005737">
    <property type="term" value="C:cytoplasm"/>
    <property type="evidence" value="ECO:0007669"/>
    <property type="project" value="TreeGrafter"/>
</dbReference>
<dbReference type="PANTHER" id="PTHR11135">
    <property type="entry name" value="HISTONE ACETYLTRANSFERASE-RELATED"/>
    <property type="match status" value="1"/>
</dbReference>
<evidence type="ECO:0000313" key="8">
    <source>
        <dbReference type="EMBL" id="KJJ84630.1"/>
    </source>
</evidence>
<evidence type="ECO:0000256" key="3">
    <source>
        <dbReference type="ARBA" id="ARBA00022691"/>
    </source>
</evidence>
<keyword evidence="2" id="KW-0004">4Fe-4S</keyword>
<keyword evidence="6" id="KW-0411">Iron-sulfur</keyword>